<dbReference type="InterPro" id="IPR017853">
    <property type="entry name" value="GH"/>
</dbReference>
<protein>
    <submittedName>
        <fullName evidence="1">Uncharacterized protein</fullName>
    </submittedName>
</protein>
<dbReference type="SUPFAM" id="SSF51445">
    <property type="entry name" value="(Trans)glycosidases"/>
    <property type="match status" value="1"/>
</dbReference>
<evidence type="ECO:0000313" key="1">
    <source>
        <dbReference type="EMBL" id="MFB9259817.1"/>
    </source>
</evidence>
<dbReference type="RefSeq" id="WP_182633550.1">
    <property type="nucleotide sequence ID" value="NZ_JAALDM010000319.1"/>
</dbReference>
<dbReference type="Gene3D" id="2.60.40.1180">
    <property type="entry name" value="Golgi alpha-mannosidase II"/>
    <property type="match status" value="1"/>
</dbReference>
<gene>
    <name evidence="1" type="ORF">ACFFVD_08385</name>
</gene>
<evidence type="ECO:0000313" key="2">
    <source>
        <dbReference type="Proteomes" id="UP001589700"/>
    </source>
</evidence>
<organism evidence="1 2">
    <name type="scientific">Dietzia aerolata</name>
    <dbReference type="NCBI Taxonomy" id="595984"/>
    <lineage>
        <taxon>Bacteria</taxon>
        <taxon>Bacillati</taxon>
        <taxon>Actinomycetota</taxon>
        <taxon>Actinomycetes</taxon>
        <taxon>Mycobacteriales</taxon>
        <taxon>Dietziaceae</taxon>
        <taxon>Dietzia</taxon>
    </lineage>
</organism>
<dbReference type="EMBL" id="JBHMDY010000004">
    <property type="protein sequence ID" value="MFB9259817.1"/>
    <property type="molecule type" value="Genomic_DNA"/>
</dbReference>
<sequence>MNADQTHDHVMMGSNWQAAHVAREQAEIRHTAGRDIPLLVTEYGASPVPGFQTWREPGRDYLASVSPALYVATQLAAFAEGGIPAALKHSLVDVPDNHNGDSTSTNLGSRNVAIFSPAPDFSPSPTALVLQMLSPLAGQEVLESTVENGPRRVSAAGQYGALVTLATRTGDDLTLTVVNRDPERDVEAELTLPDGYRKGEVATLDAPHFDSVTGVGIVTDTVTFDADTPRRVFPAHSVTTMTRPKESP</sequence>
<dbReference type="InterPro" id="IPR013780">
    <property type="entry name" value="Glyco_hydro_b"/>
</dbReference>
<name>A0ABV5JQ05_9ACTN</name>
<keyword evidence="2" id="KW-1185">Reference proteome</keyword>
<comment type="caution">
    <text evidence="1">The sequence shown here is derived from an EMBL/GenBank/DDBJ whole genome shotgun (WGS) entry which is preliminary data.</text>
</comment>
<accession>A0ABV5JQ05</accession>
<reference evidence="1 2" key="1">
    <citation type="submission" date="2024-09" db="EMBL/GenBank/DDBJ databases">
        <authorList>
            <person name="Sun Q."/>
            <person name="Mori K."/>
        </authorList>
    </citation>
    <scope>NUCLEOTIDE SEQUENCE [LARGE SCALE GENOMIC DNA]</scope>
    <source>
        <strain evidence="1 2">CCM 7659</strain>
    </source>
</reference>
<proteinExistence type="predicted"/>
<dbReference type="Proteomes" id="UP001589700">
    <property type="component" value="Unassembled WGS sequence"/>
</dbReference>